<keyword evidence="5" id="KW-0808">Transferase</keyword>
<dbReference type="PROSITE" id="PS50885">
    <property type="entry name" value="HAMP"/>
    <property type="match status" value="1"/>
</dbReference>
<dbReference type="SMART" id="SM00304">
    <property type="entry name" value="HAMP"/>
    <property type="match status" value="1"/>
</dbReference>
<evidence type="ECO:0000256" key="10">
    <source>
        <dbReference type="ARBA" id="ARBA00023136"/>
    </source>
</evidence>
<evidence type="ECO:0000256" key="4">
    <source>
        <dbReference type="ARBA" id="ARBA00022553"/>
    </source>
</evidence>
<dbReference type="Gene3D" id="3.30.565.10">
    <property type="entry name" value="Histidine kinase-like ATPase, C-terminal domain"/>
    <property type="match status" value="1"/>
</dbReference>
<dbReference type="Pfam" id="PF00512">
    <property type="entry name" value="HisKA"/>
    <property type="match status" value="1"/>
</dbReference>
<dbReference type="PROSITE" id="PS50109">
    <property type="entry name" value="HIS_KIN"/>
    <property type="match status" value="1"/>
</dbReference>
<keyword evidence="4" id="KW-0597">Phosphoprotein</keyword>
<dbReference type="STRING" id="767452.AVL62_11255"/>
<feature type="domain" description="Histidine kinase" evidence="12">
    <location>
        <begin position="263"/>
        <end position="489"/>
    </location>
</feature>
<evidence type="ECO:0000256" key="2">
    <source>
        <dbReference type="ARBA" id="ARBA00004236"/>
    </source>
</evidence>
<dbReference type="PANTHER" id="PTHR45436">
    <property type="entry name" value="SENSOR HISTIDINE KINASE YKOH"/>
    <property type="match status" value="1"/>
</dbReference>
<dbReference type="PANTHER" id="PTHR45436:SF5">
    <property type="entry name" value="SENSOR HISTIDINE KINASE TRCS"/>
    <property type="match status" value="1"/>
</dbReference>
<dbReference type="InterPro" id="IPR003661">
    <property type="entry name" value="HisK_dim/P_dom"/>
</dbReference>
<dbReference type="Proteomes" id="UP000054837">
    <property type="component" value="Unassembled WGS sequence"/>
</dbReference>
<feature type="domain" description="HAMP" evidence="13">
    <location>
        <begin position="203"/>
        <end position="255"/>
    </location>
</feature>
<evidence type="ECO:0000259" key="13">
    <source>
        <dbReference type="PROSITE" id="PS50885"/>
    </source>
</evidence>
<dbReference type="InterPro" id="IPR036097">
    <property type="entry name" value="HisK_dim/P_sf"/>
</dbReference>
<gene>
    <name evidence="14" type="ORF">AVL62_11255</name>
</gene>
<feature type="transmembrane region" description="Helical" evidence="11">
    <location>
        <begin position="15"/>
        <end position="37"/>
    </location>
</feature>
<name>A0A0W8IEQ7_9MICO</name>
<dbReference type="SMART" id="SM00388">
    <property type="entry name" value="HisKA"/>
    <property type="match status" value="1"/>
</dbReference>
<evidence type="ECO:0000256" key="1">
    <source>
        <dbReference type="ARBA" id="ARBA00000085"/>
    </source>
</evidence>
<dbReference type="InterPro" id="IPR003660">
    <property type="entry name" value="HAMP_dom"/>
</dbReference>
<evidence type="ECO:0000256" key="8">
    <source>
        <dbReference type="ARBA" id="ARBA00022989"/>
    </source>
</evidence>
<dbReference type="InterPro" id="IPR003594">
    <property type="entry name" value="HATPase_dom"/>
</dbReference>
<evidence type="ECO:0000256" key="9">
    <source>
        <dbReference type="ARBA" id="ARBA00023012"/>
    </source>
</evidence>
<dbReference type="EMBL" id="LQBL01000003">
    <property type="protein sequence ID" value="KUG58469.1"/>
    <property type="molecule type" value="Genomic_DNA"/>
</dbReference>
<keyword evidence="15" id="KW-1185">Reference proteome</keyword>
<keyword evidence="6 11" id="KW-0812">Transmembrane</keyword>
<keyword evidence="7" id="KW-0418">Kinase</keyword>
<comment type="subcellular location">
    <subcellularLocation>
        <location evidence="2">Cell membrane</location>
    </subcellularLocation>
</comment>
<dbReference type="InterPro" id="IPR036890">
    <property type="entry name" value="HATPase_C_sf"/>
</dbReference>
<evidence type="ECO:0000256" key="6">
    <source>
        <dbReference type="ARBA" id="ARBA00022692"/>
    </source>
</evidence>
<keyword evidence="9" id="KW-0902">Two-component regulatory system</keyword>
<dbReference type="Pfam" id="PF02518">
    <property type="entry name" value="HATPase_c"/>
    <property type="match status" value="1"/>
</dbReference>
<keyword evidence="8 11" id="KW-1133">Transmembrane helix</keyword>
<reference evidence="14 15" key="1">
    <citation type="submission" date="2015-12" db="EMBL/GenBank/DDBJ databases">
        <title>Serinicoccus chungangenesis strain CD08_5 genome sequencing and assembly.</title>
        <authorList>
            <person name="Chander A.M."/>
            <person name="Kaur G."/>
            <person name="Nair G.R."/>
            <person name="Dhawan D.K."/>
            <person name="Kochhar R.K."/>
            <person name="Mayilraj S."/>
            <person name="Bhadada S.K."/>
        </authorList>
    </citation>
    <scope>NUCLEOTIDE SEQUENCE [LARGE SCALE GENOMIC DNA]</scope>
    <source>
        <strain evidence="14 15">CD08_5</strain>
    </source>
</reference>
<dbReference type="SMART" id="SM00387">
    <property type="entry name" value="HATPase_c"/>
    <property type="match status" value="1"/>
</dbReference>
<dbReference type="CDD" id="cd00075">
    <property type="entry name" value="HATPase"/>
    <property type="match status" value="1"/>
</dbReference>
<keyword evidence="10 11" id="KW-0472">Membrane</keyword>
<evidence type="ECO:0000259" key="12">
    <source>
        <dbReference type="PROSITE" id="PS50109"/>
    </source>
</evidence>
<dbReference type="SUPFAM" id="SSF55874">
    <property type="entry name" value="ATPase domain of HSP90 chaperone/DNA topoisomerase II/histidine kinase"/>
    <property type="match status" value="1"/>
</dbReference>
<dbReference type="RefSeq" id="WP_058890146.1">
    <property type="nucleotide sequence ID" value="NZ_LQBL01000003.1"/>
</dbReference>
<feature type="transmembrane region" description="Helical" evidence="11">
    <location>
        <begin position="180"/>
        <end position="202"/>
    </location>
</feature>
<organism evidence="14 15">
    <name type="scientific">Serinicoccus chungangensis</name>
    <dbReference type="NCBI Taxonomy" id="767452"/>
    <lineage>
        <taxon>Bacteria</taxon>
        <taxon>Bacillati</taxon>
        <taxon>Actinomycetota</taxon>
        <taxon>Actinomycetes</taxon>
        <taxon>Micrococcales</taxon>
        <taxon>Ornithinimicrobiaceae</taxon>
        <taxon>Serinicoccus</taxon>
    </lineage>
</organism>
<dbReference type="CDD" id="cd00082">
    <property type="entry name" value="HisKA"/>
    <property type="match status" value="1"/>
</dbReference>
<comment type="catalytic activity">
    <reaction evidence="1">
        <text>ATP + protein L-histidine = ADP + protein N-phospho-L-histidine.</text>
        <dbReference type="EC" id="2.7.13.3"/>
    </reaction>
</comment>
<evidence type="ECO:0000256" key="3">
    <source>
        <dbReference type="ARBA" id="ARBA00012438"/>
    </source>
</evidence>
<evidence type="ECO:0000256" key="11">
    <source>
        <dbReference type="SAM" id="Phobius"/>
    </source>
</evidence>
<dbReference type="Pfam" id="PF00672">
    <property type="entry name" value="HAMP"/>
    <property type="match status" value="1"/>
</dbReference>
<evidence type="ECO:0000313" key="14">
    <source>
        <dbReference type="EMBL" id="KUG58469.1"/>
    </source>
</evidence>
<dbReference type="Gene3D" id="1.10.287.130">
    <property type="match status" value="1"/>
</dbReference>
<evidence type="ECO:0000256" key="7">
    <source>
        <dbReference type="ARBA" id="ARBA00022777"/>
    </source>
</evidence>
<dbReference type="InterPro" id="IPR050428">
    <property type="entry name" value="TCS_sensor_his_kinase"/>
</dbReference>
<dbReference type="GO" id="GO:0000155">
    <property type="term" value="F:phosphorelay sensor kinase activity"/>
    <property type="evidence" value="ECO:0007669"/>
    <property type="project" value="InterPro"/>
</dbReference>
<dbReference type="PRINTS" id="PR00344">
    <property type="entry name" value="BCTRLSENSOR"/>
</dbReference>
<evidence type="ECO:0000256" key="5">
    <source>
        <dbReference type="ARBA" id="ARBA00022679"/>
    </source>
</evidence>
<dbReference type="AlphaFoldDB" id="A0A0W8IEQ7"/>
<dbReference type="FunFam" id="1.10.287.130:FF:000001">
    <property type="entry name" value="Two-component sensor histidine kinase"/>
    <property type="match status" value="1"/>
</dbReference>
<accession>A0A0W8IEQ7</accession>
<dbReference type="InterPro" id="IPR005467">
    <property type="entry name" value="His_kinase_dom"/>
</dbReference>
<dbReference type="OrthoDB" id="9786919at2"/>
<dbReference type="EC" id="2.7.13.3" evidence="3"/>
<comment type="caution">
    <text evidence="14">The sequence shown here is derived from an EMBL/GenBank/DDBJ whole genome shotgun (WGS) entry which is preliminary data.</text>
</comment>
<sequence>MNDSVRRGWSVHRRLLVMMVSMMALGIALTGVLSFAVQFRSLDERVREELEQEIQEVSALAQSGPLRDGEPFTETDALFFSFIETSIASSNEAFLALLDGQPRFQSPGERDFQVDHPDVLALIRSTPLEPGRAVIDTVSTQGTTLSVIMADVRLPDEERLGTFVVAIDSGTLAGEIWRRVWTYAGVGLASLLVAGALANVVLGRLLRPLRELQDATAQISAEDLSRRVEVSGETDIVDLAHRFNAMLDRLEDGVRMQRQFLDDAAHELRTPLTILRGNAELLRPEDPADVSATRTLMLDEVDRMQRLVDDLLMLARAQRQDFLRPGATDVTELAVECMERITSLGQRQWQLAAHAEGPVVLDRQRLIQAVVQLAANAVKFSDEGSPVELATAWVEGEDPQVRRARDFGARPAPRYLALSVSDHGTGIPESEQERVFERFGRAEAAAQVDGSGLGLAIVQAIAEAHGGAVGVESVEGLGSRFTMWIPVDPADQPAHRVAAAAEGEPARTAAG</sequence>
<dbReference type="GO" id="GO:0005886">
    <property type="term" value="C:plasma membrane"/>
    <property type="evidence" value="ECO:0007669"/>
    <property type="project" value="UniProtKB-SubCell"/>
</dbReference>
<dbReference type="SUPFAM" id="SSF47384">
    <property type="entry name" value="Homodimeric domain of signal transducing histidine kinase"/>
    <property type="match status" value="1"/>
</dbReference>
<dbReference type="InterPro" id="IPR004358">
    <property type="entry name" value="Sig_transdc_His_kin-like_C"/>
</dbReference>
<proteinExistence type="predicted"/>
<protein>
    <recommendedName>
        <fullName evidence="3">histidine kinase</fullName>
        <ecNumber evidence="3">2.7.13.3</ecNumber>
    </recommendedName>
</protein>
<dbReference type="Gene3D" id="6.10.340.10">
    <property type="match status" value="1"/>
</dbReference>
<dbReference type="SUPFAM" id="SSF158472">
    <property type="entry name" value="HAMP domain-like"/>
    <property type="match status" value="1"/>
</dbReference>
<dbReference type="CDD" id="cd06225">
    <property type="entry name" value="HAMP"/>
    <property type="match status" value="1"/>
</dbReference>
<evidence type="ECO:0000313" key="15">
    <source>
        <dbReference type="Proteomes" id="UP000054837"/>
    </source>
</evidence>